<dbReference type="PANTHER" id="PTHR47964">
    <property type="entry name" value="ATP-DEPENDENT DNA HELICASE HOMOLOG RECG, CHLOROPLASTIC"/>
    <property type="match status" value="1"/>
</dbReference>
<evidence type="ECO:0000256" key="2">
    <source>
        <dbReference type="ARBA" id="ARBA00017846"/>
    </source>
</evidence>
<sequence>MDLDAPLTALRGVGPKQAERLGRLGLARTHDLLLHLPLRFEDRTRLTPIRALRPGSPALFEGRVEGTEVVNGRRRMLLVHLGDAGARILLRFFHFGERQQRAFGNGVRLRAYGEIRGMPGLPECVHPEYRILRGQPPPLEPCLTPVYPATEGVSQRLLRELVGAALPEAGRLPDLLPELRERDLPDLAEALEALHRPPPNRSLPAHAPRRSPALTRLVLEELCAHQLALMLHAGSRPRGRAPALRPAGQLWRQVVAELPFTLTGAQQRTIAEIQTDLGRQRPMNRLLQGDVGSGKTLVAVAAALTAIETGHQVAFMAPTELLARQHLRNLAAWLEPLGIAIAWLGGRQRKSERETLLSGLASGERALAVGTHALFQEQVAFARLGLTIIDEQHRFGVHQRMALRNKGAKLLPHQLIMTATPIPRTLAMSLYADLDQSVLDERPPGRTPVKTALISSERRDEVIARIRVACGDGVQAYWVCPLIEDSETLEAEAAETTAERLRAALPELRVERVHGRMKPAERDAVMDRFRSGAIDLLVATTVIEVGVDVPNANLMIIENAERMGLSQLHQLRGRVGRGRRASACVLLYRPPLGEVATERLEAMRRTDDGFEIAEVDLTIRGPGEMLGTRQTGERGYRVADWGRDQDLMEAATRLARQVFPDRQRTQALIRRWLGSAAHYGGVG</sequence>
<keyword evidence="9 15" id="KW-0233">DNA recombination</keyword>
<dbReference type="CDD" id="cd17992">
    <property type="entry name" value="DEXHc_RecG"/>
    <property type="match status" value="1"/>
</dbReference>
<evidence type="ECO:0000256" key="9">
    <source>
        <dbReference type="ARBA" id="ARBA00023172"/>
    </source>
</evidence>
<dbReference type="InterPro" id="IPR012340">
    <property type="entry name" value="NA-bd_OB-fold"/>
</dbReference>
<evidence type="ECO:0000256" key="13">
    <source>
        <dbReference type="ARBA" id="ARBA00034808"/>
    </source>
</evidence>
<evidence type="ECO:0000256" key="8">
    <source>
        <dbReference type="ARBA" id="ARBA00023125"/>
    </source>
</evidence>
<keyword evidence="3 15" id="KW-0547">Nucleotide-binding</keyword>
<dbReference type="EC" id="5.6.2.4" evidence="13 15"/>
<dbReference type="Pfam" id="PF00271">
    <property type="entry name" value="Helicase_C"/>
    <property type="match status" value="1"/>
</dbReference>
<feature type="domain" description="Helicase ATP-binding" evidence="16">
    <location>
        <begin position="276"/>
        <end position="439"/>
    </location>
</feature>
<dbReference type="PATRIC" id="fig|1255043.3.peg.3736"/>
<evidence type="ECO:0000259" key="16">
    <source>
        <dbReference type="PROSITE" id="PS51192"/>
    </source>
</evidence>
<evidence type="ECO:0000256" key="3">
    <source>
        <dbReference type="ARBA" id="ARBA00022741"/>
    </source>
</evidence>
<dbReference type="SMART" id="SM00487">
    <property type="entry name" value="DEXDc"/>
    <property type="match status" value="1"/>
</dbReference>
<reference evidence="18" key="1">
    <citation type="submission" date="2015-12" db="EMBL/GenBank/DDBJ databases">
        <authorList>
            <person name="Tikhonova T.V."/>
            <person name="Pavlov A.R."/>
            <person name="Beletsky A.V."/>
            <person name="Mardanov A.V."/>
            <person name="Sorokin D.Y."/>
            <person name="Ravin N.V."/>
            <person name="Popov V.O."/>
        </authorList>
    </citation>
    <scope>NUCLEOTIDE SEQUENCE</scope>
    <source>
        <strain evidence="18">DSM 14787</strain>
    </source>
</reference>
<dbReference type="InterPro" id="IPR001650">
    <property type="entry name" value="Helicase_C-like"/>
</dbReference>
<evidence type="ECO:0000256" key="6">
    <source>
        <dbReference type="ARBA" id="ARBA00022806"/>
    </source>
</evidence>
<dbReference type="STRING" id="1255043.TVNIR_3702"/>
<dbReference type="EMBL" id="CP003989">
    <property type="protein sequence ID" value="AGA35330.1"/>
    <property type="molecule type" value="Genomic_DNA"/>
</dbReference>
<evidence type="ECO:0000259" key="17">
    <source>
        <dbReference type="PROSITE" id="PS51194"/>
    </source>
</evidence>
<dbReference type="PROSITE" id="PS51192">
    <property type="entry name" value="HELICASE_ATP_BIND_1"/>
    <property type="match status" value="1"/>
</dbReference>
<dbReference type="Gene3D" id="2.40.50.140">
    <property type="entry name" value="Nucleic acid-binding proteins"/>
    <property type="match status" value="1"/>
</dbReference>
<evidence type="ECO:0000313" key="19">
    <source>
        <dbReference type="Proteomes" id="UP000010809"/>
    </source>
</evidence>
<dbReference type="SUPFAM" id="SSF50249">
    <property type="entry name" value="Nucleic acid-binding proteins"/>
    <property type="match status" value="1"/>
</dbReference>
<dbReference type="GO" id="GO:0043138">
    <property type="term" value="F:3'-5' DNA helicase activity"/>
    <property type="evidence" value="ECO:0007669"/>
    <property type="project" value="UniProtKB-EC"/>
</dbReference>
<dbReference type="Gene3D" id="3.40.50.300">
    <property type="entry name" value="P-loop containing nucleotide triphosphate hydrolases"/>
    <property type="match status" value="2"/>
</dbReference>
<dbReference type="PROSITE" id="PS51194">
    <property type="entry name" value="HELICASE_CTER"/>
    <property type="match status" value="1"/>
</dbReference>
<dbReference type="Proteomes" id="UP000010809">
    <property type="component" value="Chromosome"/>
</dbReference>
<dbReference type="OrthoDB" id="9804325at2"/>
<keyword evidence="6 15" id="KW-0347">Helicase</keyword>
<dbReference type="AlphaFoldDB" id="L0E286"/>
<dbReference type="KEGG" id="tni:TVNIR_3702"/>
<dbReference type="InterPro" id="IPR011545">
    <property type="entry name" value="DEAD/DEAH_box_helicase_dom"/>
</dbReference>
<keyword evidence="11" id="KW-0413">Isomerase</keyword>
<keyword evidence="19" id="KW-1185">Reference proteome</keyword>
<comment type="catalytic activity">
    <reaction evidence="14 15">
        <text>ATP + H2O = ADP + phosphate + H(+)</text>
        <dbReference type="Rhea" id="RHEA:13065"/>
        <dbReference type="ChEBI" id="CHEBI:15377"/>
        <dbReference type="ChEBI" id="CHEBI:15378"/>
        <dbReference type="ChEBI" id="CHEBI:30616"/>
        <dbReference type="ChEBI" id="CHEBI:43474"/>
        <dbReference type="ChEBI" id="CHEBI:456216"/>
        <dbReference type="EC" id="5.6.2.4"/>
    </reaction>
</comment>
<dbReference type="GO" id="GO:0005524">
    <property type="term" value="F:ATP binding"/>
    <property type="evidence" value="ECO:0007669"/>
    <property type="project" value="UniProtKB-KW"/>
</dbReference>
<dbReference type="NCBIfam" id="NF008163">
    <property type="entry name" value="PRK10917.1-1"/>
    <property type="match status" value="1"/>
</dbReference>
<evidence type="ECO:0000256" key="10">
    <source>
        <dbReference type="ARBA" id="ARBA00023204"/>
    </source>
</evidence>
<evidence type="ECO:0000256" key="11">
    <source>
        <dbReference type="ARBA" id="ARBA00023235"/>
    </source>
</evidence>
<comment type="function">
    <text evidence="15">Plays a critical role in recombination and DNA repair. Helps process Holliday junction intermediates to mature products by catalyzing branch migration. Has replication fork regression activity, unwinds stalled or blocked replication forks to make a HJ that can be resolved. Has a DNA unwinding activity characteristic of a DNA helicase with 3'-5' polarity.</text>
</comment>
<keyword evidence="10 15" id="KW-0234">DNA repair</keyword>
<keyword evidence="4 15" id="KW-0227">DNA damage</keyword>
<keyword evidence="5 15" id="KW-0378">Hydrolase</keyword>
<comment type="similarity">
    <text evidence="1 15">Belongs to the helicase family. RecG subfamily.</text>
</comment>
<dbReference type="InterPro" id="IPR045562">
    <property type="entry name" value="RecG_dom3_C"/>
</dbReference>
<accession>L0E286</accession>
<proteinExistence type="inferred from homology"/>
<evidence type="ECO:0000256" key="7">
    <source>
        <dbReference type="ARBA" id="ARBA00022840"/>
    </source>
</evidence>
<dbReference type="InterPro" id="IPR027417">
    <property type="entry name" value="P-loop_NTPase"/>
</dbReference>
<dbReference type="SUPFAM" id="SSF52540">
    <property type="entry name" value="P-loop containing nucleoside triphosphate hydrolases"/>
    <property type="match status" value="2"/>
</dbReference>
<dbReference type="FunFam" id="3.40.50.300:FF:000391">
    <property type="entry name" value="ATP-dependent DNA helicase RecG"/>
    <property type="match status" value="1"/>
</dbReference>
<evidence type="ECO:0000256" key="15">
    <source>
        <dbReference type="RuleBase" id="RU363016"/>
    </source>
</evidence>
<organism evidence="18 19">
    <name type="scientific">Thioalkalivibrio nitratireducens (strain DSM 14787 / UNIQEM 213 / ALEN2)</name>
    <dbReference type="NCBI Taxonomy" id="1255043"/>
    <lineage>
        <taxon>Bacteria</taxon>
        <taxon>Pseudomonadati</taxon>
        <taxon>Pseudomonadota</taxon>
        <taxon>Gammaproteobacteria</taxon>
        <taxon>Chromatiales</taxon>
        <taxon>Ectothiorhodospiraceae</taxon>
        <taxon>Thioalkalivibrio</taxon>
    </lineage>
</organism>
<keyword evidence="8" id="KW-0238">DNA-binding</keyword>
<dbReference type="eggNOG" id="COG1200">
    <property type="taxonomic scope" value="Bacteria"/>
</dbReference>
<dbReference type="SMART" id="SM00490">
    <property type="entry name" value="HELICc"/>
    <property type="match status" value="1"/>
</dbReference>
<evidence type="ECO:0000256" key="1">
    <source>
        <dbReference type="ARBA" id="ARBA00007504"/>
    </source>
</evidence>
<dbReference type="GO" id="GO:0003677">
    <property type="term" value="F:DNA binding"/>
    <property type="evidence" value="ECO:0007669"/>
    <property type="project" value="UniProtKB-KW"/>
</dbReference>
<dbReference type="GO" id="GO:0006281">
    <property type="term" value="P:DNA repair"/>
    <property type="evidence" value="ECO:0007669"/>
    <property type="project" value="UniProtKB-UniRule"/>
</dbReference>
<dbReference type="PANTHER" id="PTHR47964:SF1">
    <property type="entry name" value="ATP-DEPENDENT DNA HELICASE HOMOLOG RECG, CHLOROPLASTIC"/>
    <property type="match status" value="1"/>
</dbReference>
<gene>
    <name evidence="18" type="primary">recG [H]</name>
    <name evidence="18" type="ordered locus">TVNIR_3702</name>
</gene>
<dbReference type="RefSeq" id="WP_015260423.1">
    <property type="nucleotide sequence ID" value="NC_019902.2"/>
</dbReference>
<dbReference type="GO" id="GO:0016887">
    <property type="term" value="F:ATP hydrolysis activity"/>
    <property type="evidence" value="ECO:0007669"/>
    <property type="project" value="RHEA"/>
</dbReference>
<evidence type="ECO:0000256" key="12">
    <source>
        <dbReference type="ARBA" id="ARBA00034617"/>
    </source>
</evidence>
<dbReference type="NCBIfam" id="NF008168">
    <property type="entry name" value="PRK10917.2-2"/>
    <property type="match status" value="1"/>
</dbReference>
<evidence type="ECO:0000313" key="18">
    <source>
        <dbReference type="EMBL" id="AGA35330.1"/>
    </source>
</evidence>
<dbReference type="InterPro" id="IPR047112">
    <property type="entry name" value="RecG/Mfd"/>
</dbReference>
<keyword evidence="7 15" id="KW-0067">ATP-binding</keyword>
<dbReference type="InterPro" id="IPR033454">
    <property type="entry name" value="RecG_wedge"/>
</dbReference>
<comment type="catalytic activity">
    <reaction evidence="12 15">
        <text>Couples ATP hydrolysis with the unwinding of duplex DNA by translocating in the 3'-5' direction.</text>
        <dbReference type="EC" id="5.6.2.4"/>
    </reaction>
</comment>
<protein>
    <recommendedName>
        <fullName evidence="2 15">ATP-dependent DNA helicase RecG</fullName>
        <ecNumber evidence="13 15">5.6.2.4</ecNumber>
    </recommendedName>
</protein>
<evidence type="ECO:0000256" key="14">
    <source>
        <dbReference type="ARBA" id="ARBA00048988"/>
    </source>
</evidence>
<dbReference type="InterPro" id="IPR004609">
    <property type="entry name" value="ATP-dep_DNA_helicase_RecG"/>
</dbReference>
<evidence type="ECO:0000256" key="4">
    <source>
        <dbReference type="ARBA" id="ARBA00022763"/>
    </source>
</evidence>
<evidence type="ECO:0000256" key="5">
    <source>
        <dbReference type="ARBA" id="ARBA00022801"/>
    </source>
</evidence>
<dbReference type="NCBIfam" id="TIGR00643">
    <property type="entry name" value="recG"/>
    <property type="match status" value="1"/>
</dbReference>
<dbReference type="InterPro" id="IPR014001">
    <property type="entry name" value="Helicase_ATP-bd"/>
</dbReference>
<dbReference type="Pfam" id="PF19833">
    <property type="entry name" value="RecG_dom3_C"/>
    <property type="match status" value="1"/>
</dbReference>
<name>L0E286_THIND</name>
<dbReference type="Pfam" id="PF00270">
    <property type="entry name" value="DEAD"/>
    <property type="match status" value="1"/>
</dbReference>
<dbReference type="GO" id="GO:0006310">
    <property type="term" value="P:DNA recombination"/>
    <property type="evidence" value="ECO:0007669"/>
    <property type="project" value="UniProtKB-UniRule"/>
</dbReference>
<feature type="domain" description="Helicase C-terminal" evidence="17">
    <location>
        <begin position="472"/>
        <end position="623"/>
    </location>
</feature>
<dbReference type="Pfam" id="PF17191">
    <property type="entry name" value="RecG_wedge"/>
    <property type="match status" value="1"/>
</dbReference>
<dbReference type="HOGENOM" id="CLU_005122_7_1_6"/>
<dbReference type="CDD" id="cd04488">
    <property type="entry name" value="RecG_wedge_OBF"/>
    <property type="match status" value="1"/>
</dbReference>